<dbReference type="AlphaFoldDB" id="A0A2J6QHV2"/>
<dbReference type="Proteomes" id="UP000235672">
    <property type="component" value="Unassembled WGS sequence"/>
</dbReference>
<evidence type="ECO:0000313" key="2">
    <source>
        <dbReference type="Proteomes" id="UP000235672"/>
    </source>
</evidence>
<gene>
    <name evidence="1" type="ORF">NA56DRAFT_655263</name>
</gene>
<keyword evidence="2" id="KW-1185">Reference proteome</keyword>
<reference evidence="1 2" key="1">
    <citation type="submission" date="2016-05" db="EMBL/GenBank/DDBJ databases">
        <title>A degradative enzymes factory behind the ericoid mycorrhizal symbiosis.</title>
        <authorList>
            <consortium name="DOE Joint Genome Institute"/>
            <person name="Martino E."/>
            <person name="Morin E."/>
            <person name="Grelet G."/>
            <person name="Kuo A."/>
            <person name="Kohler A."/>
            <person name="Daghino S."/>
            <person name="Barry K."/>
            <person name="Choi C."/>
            <person name="Cichocki N."/>
            <person name="Clum A."/>
            <person name="Copeland A."/>
            <person name="Hainaut M."/>
            <person name="Haridas S."/>
            <person name="Labutti K."/>
            <person name="Lindquist E."/>
            <person name="Lipzen A."/>
            <person name="Khouja H.-R."/>
            <person name="Murat C."/>
            <person name="Ohm R."/>
            <person name="Olson A."/>
            <person name="Spatafora J."/>
            <person name="Veneault-Fourrey C."/>
            <person name="Henrissat B."/>
            <person name="Grigoriev I."/>
            <person name="Martin F."/>
            <person name="Perotto S."/>
        </authorList>
    </citation>
    <scope>NUCLEOTIDE SEQUENCE [LARGE SCALE GENOMIC DNA]</scope>
    <source>
        <strain evidence="1 2">UAMH 7357</strain>
    </source>
</reference>
<protein>
    <submittedName>
        <fullName evidence="1">Uncharacterized protein</fullName>
    </submittedName>
</protein>
<name>A0A2J6QHV2_9HELO</name>
<sequence>MTEILKNKAITALCDQSASLLLNRLPLEVRFQIFDELLNSHHTILISPNGKKGGLVKPLIQVCKQMRGEVKKWLKGKKEAHIIRSKAFGVFNDKYTIFKMCWIYDQHRCYATFQRCYLPGPDHPTRDLEQLEMWQQAMDLEDTNRITAINIALRTRARFQKRKGNYEDTKLKHLPNEDYYVLNPDWFDSTNGPESCENLWLDVQSDPMNVWSDDFATHAEHQRYTRQHPEEEWRVRKVECGPAFEFRRDAEMNLIEV</sequence>
<dbReference type="EMBL" id="KZ613469">
    <property type="protein sequence ID" value="PMD25840.1"/>
    <property type="molecule type" value="Genomic_DNA"/>
</dbReference>
<accession>A0A2J6QHV2</accession>
<organism evidence="1 2">
    <name type="scientific">Hyaloscypha hepaticicola</name>
    <dbReference type="NCBI Taxonomy" id="2082293"/>
    <lineage>
        <taxon>Eukaryota</taxon>
        <taxon>Fungi</taxon>
        <taxon>Dikarya</taxon>
        <taxon>Ascomycota</taxon>
        <taxon>Pezizomycotina</taxon>
        <taxon>Leotiomycetes</taxon>
        <taxon>Helotiales</taxon>
        <taxon>Hyaloscyphaceae</taxon>
        <taxon>Hyaloscypha</taxon>
    </lineage>
</organism>
<evidence type="ECO:0000313" key="1">
    <source>
        <dbReference type="EMBL" id="PMD25840.1"/>
    </source>
</evidence>
<dbReference type="OrthoDB" id="3560493at2759"/>
<proteinExistence type="predicted"/>